<dbReference type="AlphaFoldDB" id="A0AAN5D8F2"/>
<evidence type="ECO:0000313" key="2">
    <source>
        <dbReference type="Proteomes" id="UP001328107"/>
    </source>
</evidence>
<organism evidence="1 2">
    <name type="scientific">Pristionchus mayeri</name>
    <dbReference type="NCBI Taxonomy" id="1317129"/>
    <lineage>
        <taxon>Eukaryota</taxon>
        <taxon>Metazoa</taxon>
        <taxon>Ecdysozoa</taxon>
        <taxon>Nematoda</taxon>
        <taxon>Chromadorea</taxon>
        <taxon>Rhabditida</taxon>
        <taxon>Rhabditina</taxon>
        <taxon>Diplogasteromorpha</taxon>
        <taxon>Diplogasteroidea</taxon>
        <taxon>Neodiplogasteridae</taxon>
        <taxon>Pristionchus</taxon>
    </lineage>
</organism>
<dbReference type="EMBL" id="BTRK01000006">
    <property type="protein sequence ID" value="GMR58354.1"/>
    <property type="molecule type" value="Genomic_DNA"/>
</dbReference>
<evidence type="ECO:0000313" key="1">
    <source>
        <dbReference type="EMBL" id="GMR58354.1"/>
    </source>
</evidence>
<name>A0AAN5D8F2_9BILA</name>
<feature type="non-terminal residue" evidence="1">
    <location>
        <position position="1"/>
    </location>
</feature>
<keyword evidence="2" id="KW-1185">Reference proteome</keyword>
<comment type="caution">
    <text evidence="1">The sequence shown here is derived from an EMBL/GenBank/DDBJ whole genome shotgun (WGS) entry which is preliminary data.</text>
</comment>
<protein>
    <submittedName>
        <fullName evidence="1">Uncharacterized protein</fullName>
    </submittedName>
</protein>
<feature type="non-terminal residue" evidence="1">
    <location>
        <position position="105"/>
    </location>
</feature>
<dbReference type="Proteomes" id="UP001328107">
    <property type="component" value="Unassembled WGS sequence"/>
</dbReference>
<sequence length="105" mass="12153">RILELVEWLPPVDHRVQNASKRPHSKLRLIHLLVELLHLNILDRIINVRTTGFLFLRCLVLGMRWKLLRYFSIVDLVSRVGRGAVVEVGHVEEPGRGESESDREA</sequence>
<proteinExistence type="predicted"/>
<accession>A0AAN5D8F2</accession>
<gene>
    <name evidence="1" type="ORF">PMAYCL1PPCAC_28549</name>
</gene>
<reference evidence="2" key="1">
    <citation type="submission" date="2022-10" db="EMBL/GenBank/DDBJ databases">
        <title>Genome assembly of Pristionchus species.</title>
        <authorList>
            <person name="Yoshida K."/>
            <person name="Sommer R.J."/>
        </authorList>
    </citation>
    <scope>NUCLEOTIDE SEQUENCE [LARGE SCALE GENOMIC DNA]</scope>
    <source>
        <strain evidence="2">RS5460</strain>
    </source>
</reference>